<gene>
    <name evidence="3" type="ORF">KQJ23_09490</name>
</gene>
<feature type="domain" description="Putative zinc-finger" evidence="2">
    <location>
        <begin position="4"/>
        <end position="38"/>
    </location>
</feature>
<keyword evidence="1" id="KW-1133">Transmembrane helix</keyword>
<evidence type="ECO:0000256" key="1">
    <source>
        <dbReference type="SAM" id="Phobius"/>
    </source>
</evidence>
<keyword evidence="4" id="KW-1185">Reference proteome</keyword>
<dbReference type="RefSeq" id="WP_216478600.1">
    <property type="nucleotide sequence ID" value="NZ_JAHLQJ010000007.1"/>
</dbReference>
<evidence type="ECO:0000313" key="4">
    <source>
        <dbReference type="Proteomes" id="UP000743001"/>
    </source>
</evidence>
<feature type="transmembrane region" description="Helical" evidence="1">
    <location>
        <begin position="73"/>
        <end position="97"/>
    </location>
</feature>
<proteinExistence type="predicted"/>
<sequence length="201" mass="22832">MIKCHIVQDLMPNYVDGLVNPDTMKDIEQHLQVCESCRALHHKLSAPLADPPPVDTAELDYLKKVRKRTSKKWIGGGIFLLLIFSLLTYFLAIGSLVDEKNLTYTTSIEGGEWRIHLQLTNGKSLLVRTEPIYETPDANGIRRIIGTRLKPYQLVPSPLLERGNDTFMYGGTMSSFEQRAYKVELQMADRTIEFTSGQFVE</sequence>
<keyword evidence="1" id="KW-0472">Membrane</keyword>
<name>A0ABS6FPE9_9BACL</name>
<dbReference type="EMBL" id="JAHLQJ010000007">
    <property type="protein sequence ID" value="MBU5672053.1"/>
    <property type="molecule type" value="Genomic_DNA"/>
</dbReference>
<accession>A0ABS6FPE9</accession>
<dbReference type="Proteomes" id="UP000743001">
    <property type="component" value="Unassembled WGS sequence"/>
</dbReference>
<evidence type="ECO:0000259" key="2">
    <source>
        <dbReference type="Pfam" id="PF13490"/>
    </source>
</evidence>
<reference evidence="3 4" key="1">
    <citation type="submission" date="2021-06" db="EMBL/GenBank/DDBJ databases">
        <authorList>
            <person name="Sun Q."/>
            <person name="Li D."/>
        </authorList>
    </citation>
    <scope>NUCLEOTIDE SEQUENCE [LARGE SCALE GENOMIC DNA]</scope>
    <source>
        <strain evidence="3 4">MSJ-6</strain>
    </source>
</reference>
<comment type="caution">
    <text evidence="3">The sequence shown here is derived from an EMBL/GenBank/DDBJ whole genome shotgun (WGS) entry which is preliminary data.</text>
</comment>
<dbReference type="Pfam" id="PF13490">
    <property type="entry name" value="zf-HC2"/>
    <property type="match status" value="1"/>
</dbReference>
<keyword evidence="1" id="KW-0812">Transmembrane</keyword>
<evidence type="ECO:0000313" key="3">
    <source>
        <dbReference type="EMBL" id="MBU5672053.1"/>
    </source>
</evidence>
<protein>
    <submittedName>
        <fullName evidence="3">Zf-HC2 domain-containing protein</fullName>
    </submittedName>
</protein>
<dbReference type="InterPro" id="IPR027383">
    <property type="entry name" value="Znf_put"/>
</dbReference>
<organism evidence="3 4">
    <name type="scientific">Paenibacillus brevis</name>
    <dbReference type="NCBI Taxonomy" id="2841508"/>
    <lineage>
        <taxon>Bacteria</taxon>
        <taxon>Bacillati</taxon>
        <taxon>Bacillota</taxon>
        <taxon>Bacilli</taxon>
        <taxon>Bacillales</taxon>
        <taxon>Paenibacillaceae</taxon>
        <taxon>Paenibacillus</taxon>
    </lineage>
</organism>